<reference evidence="1 2" key="1">
    <citation type="journal article" date="2015" name="Antonie Van Leeuwenhoek">
        <title>Lampropedia puyangensis sp. nov., isolated from symptomatic bark of Populus ? euramericana canker and emended description of Lampropedia hyalina (Ehrenberg 1832) Lee et al. 2004.</title>
        <authorList>
            <person name="Li Y."/>
            <person name="Wang T."/>
            <person name="Piao C.G."/>
            <person name="Wang L.F."/>
            <person name="Tian G.Z."/>
            <person name="Zhu T.H."/>
            <person name="Guo M.W."/>
        </authorList>
    </citation>
    <scope>NUCLEOTIDE SEQUENCE [LARGE SCALE GENOMIC DNA]</scope>
    <source>
        <strain evidence="1 2">2-bin</strain>
    </source>
</reference>
<evidence type="ECO:0000313" key="1">
    <source>
        <dbReference type="EMBL" id="THT98780.1"/>
    </source>
</evidence>
<dbReference type="RefSeq" id="WP_136574271.1">
    <property type="nucleotide sequence ID" value="NZ_STFG01000017.1"/>
</dbReference>
<protein>
    <recommendedName>
        <fullName evidence="3">Beta-lactamase family protein</fullName>
    </recommendedName>
</protein>
<dbReference type="InterPro" id="IPR012338">
    <property type="entry name" value="Beta-lactam/transpept-like"/>
</dbReference>
<organism evidence="1 2">
    <name type="scientific">Lampropedia puyangensis</name>
    <dbReference type="NCBI Taxonomy" id="1330072"/>
    <lineage>
        <taxon>Bacteria</taxon>
        <taxon>Pseudomonadati</taxon>
        <taxon>Pseudomonadota</taxon>
        <taxon>Betaproteobacteria</taxon>
        <taxon>Burkholderiales</taxon>
        <taxon>Comamonadaceae</taxon>
        <taxon>Lampropedia</taxon>
    </lineage>
</organism>
<dbReference type="OrthoDB" id="9801061at2"/>
<sequence length="172" mass="18662">MAAVTGEDTAATVARWCLSHWVCTTSRMFLTQDIRAGVVQGTGWFGSLQHFEFTEPNAAASMYTTAGDYVQLLGALTARRDFLNMILSDVFAVDPQFGVSWGMAGVEQAEAGTYLWQWGNNLGYRAFEMMSVAAGDGFVLMTNGEKGLRLAASLAQSVLPANHGFFRFPLLG</sequence>
<evidence type="ECO:0000313" key="2">
    <source>
        <dbReference type="Proteomes" id="UP000308917"/>
    </source>
</evidence>
<accession>A0A4S8EWW5</accession>
<dbReference type="AlphaFoldDB" id="A0A4S8EWW5"/>
<dbReference type="SUPFAM" id="SSF56601">
    <property type="entry name" value="beta-lactamase/transpeptidase-like"/>
    <property type="match status" value="1"/>
</dbReference>
<keyword evidence="2" id="KW-1185">Reference proteome</keyword>
<dbReference type="Gene3D" id="3.40.710.10">
    <property type="entry name" value="DD-peptidase/beta-lactamase superfamily"/>
    <property type="match status" value="1"/>
</dbReference>
<gene>
    <name evidence="1" type="ORF">E9531_13345</name>
</gene>
<dbReference type="EMBL" id="STFG01000017">
    <property type="protein sequence ID" value="THT98780.1"/>
    <property type="molecule type" value="Genomic_DNA"/>
</dbReference>
<proteinExistence type="predicted"/>
<evidence type="ECO:0008006" key="3">
    <source>
        <dbReference type="Google" id="ProtNLM"/>
    </source>
</evidence>
<comment type="caution">
    <text evidence="1">The sequence shown here is derived from an EMBL/GenBank/DDBJ whole genome shotgun (WGS) entry which is preliminary data.</text>
</comment>
<dbReference type="Proteomes" id="UP000308917">
    <property type="component" value="Unassembled WGS sequence"/>
</dbReference>
<name>A0A4S8EWW5_9BURK</name>